<reference evidence="3 4" key="1">
    <citation type="submission" date="2024-04" db="EMBL/GenBank/DDBJ databases">
        <title>Draft Genome Sequence of Isolates Cultured from Underwater Hawaii Seamounts in the North Pacific Ocean.</title>
        <authorList>
            <person name="Sharma I."/>
            <person name="Darden B."/>
            <person name="Creggett J."/>
            <person name="Taylor S."/>
            <person name="Grant M.P."/>
            <person name="Scott J."/>
            <person name="Attles S."/>
            <person name="Walker S."/>
            <person name="Johnson G."/>
            <person name="St. Cloud C."/>
        </authorList>
    </citation>
    <scope>NUCLEOTIDE SEQUENCE [LARGE SCALE GENOMIC DNA]</scope>
    <source>
        <strain evidence="3 4">03GJ23</strain>
    </source>
</reference>
<name>A0ABU9M8X8_STUCH</name>
<evidence type="ECO:0000313" key="4">
    <source>
        <dbReference type="Proteomes" id="UP001467669"/>
    </source>
</evidence>
<feature type="chain" id="PRO_5045649241" evidence="2">
    <location>
        <begin position="24"/>
        <end position="136"/>
    </location>
</feature>
<accession>A0ABU9M8X8</accession>
<evidence type="ECO:0000256" key="2">
    <source>
        <dbReference type="SAM" id="SignalP"/>
    </source>
</evidence>
<dbReference type="Proteomes" id="UP001467669">
    <property type="component" value="Unassembled WGS sequence"/>
</dbReference>
<organism evidence="3 4">
    <name type="scientific">Stutzerimonas chloritidismutans</name>
    <name type="common">Pseudomonas chloritidismutans</name>
    <dbReference type="NCBI Taxonomy" id="203192"/>
    <lineage>
        <taxon>Bacteria</taxon>
        <taxon>Pseudomonadati</taxon>
        <taxon>Pseudomonadota</taxon>
        <taxon>Gammaproteobacteria</taxon>
        <taxon>Pseudomonadales</taxon>
        <taxon>Pseudomonadaceae</taxon>
        <taxon>Stutzerimonas</taxon>
    </lineage>
</organism>
<feature type="compositionally biased region" description="Gly residues" evidence="1">
    <location>
        <begin position="77"/>
        <end position="102"/>
    </location>
</feature>
<comment type="caution">
    <text evidence="3">The sequence shown here is derived from an EMBL/GenBank/DDBJ whole genome shotgun (WGS) entry which is preliminary data.</text>
</comment>
<evidence type="ECO:0000313" key="3">
    <source>
        <dbReference type="EMBL" id="MEL7558663.1"/>
    </source>
</evidence>
<feature type="region of interest" description="Disordered" evidence="1">
    <location>
        <begin position="71"/>
        <end position="103"/>
    </location>
</feature>
<keyword evidence="2" id="KW-0732">Signal</keyword>
<keyword evidence="4" id="KW-1185">Reference proteome</keyword>
<dbReference type="EMBL" id="JBCFXD010000003">
    <property type="protein sequence ID" value="MEL7558663.1"/>
    <property type="molecule type" value="Genomic_DNA"/>
</dbReference>
<dbReference type="RefSeq" id="WP_342405819.1">
    <property type="nucleotide sequence ID" value="NZ_JBCFXD010000003.1"/>
</dbReference>
<feature type="signal peptide" evidence="2">
    <location>
        <begin position="1"/>
        <end position="23"/>
    </location>
</feature>
<proteinExistence type="predicted"/>
<sequence>MNIRSWIIGPVLAGLVFSSQAQQAPDVDEQAWQQHWQQMQEYRQAWEGAKTPDERQKLRDQHWQSMQSGFRMMDGCQMGGPGGGMGKSGGKGMQGGMSGGPMMGAQPSKEMLDLRIEHMEQMLEQMRSHRNLLDKT</sequence>
<evidence type="ECO:0000256" key="1">
    <source>
        <dbReference type="SAM" id="MobiDB-lite"/>
    </source>
</evidence>
<gene>
    <name evidence="3" type="ORF">AAGW23_07410</name>
</gene>
<protein>
    <submittedName>
        <fullName evidence="3">Uncharacterized protein</fullName>
    </submittedName>
</protein>